<sequence>MGHNAGSTPASDVSSRCGHCRPRQCEEAYVRVGVYVFATDLDLDPGPLAFEIEARGFDSLFFPEHSHIPVARATAYPKQYGGGELPDFYKRTYDPFISCSFAAAATTTLEVGTGVTLLALRDTMHTAKMAASIDRLSGGRFAFGVGFGWNEDEFATHSADFTRRHRKVREQVAAIRTIWTDDVVEFHGDFVDIAPSWCWPKPAQSAPKVYLGGSGPLTMKHAAEWADVWYPTPPMTDPYLDEAAPAFRALVESNGRDPSTVGIGIAPAACDAHGLERYAENGVDLVNIALVADSPAAMLSQLDDLHSMRVSVLGR</sequence>
<dbReference type="Proteomes" id="UP000192775">
    <property type="component" value="Plasmid unnamed1"/>
</dbReference>
<keyword evidence="3" id="KW-1185">Reference proteome</keyword>
<dbReference type="GO" id="GO:0016705">
    <property type="term" value="F:oxidoreductase activity, acting on paired donors, with incorporation or reduction of molecular oxygen"/>
    <property type="evidence" value="ECO:0007669"/>
    <property type="project" value="InterPro"/>
</dbReference>
<dbReference type="NCBIfam" id="TIGR03619">
    <property type="entry name" value="F420_Rv2161c"/>
    <property type="match status" value="1"/>
</dbReference>
<accession>A0A1X9LUJ9</accession>
<dbReference type="Pfam" id="PF00296">
    <property type="entry name" value="Bac_luciferase"/>
    <property type="match status" value="1"/>
</dbReference>
<dbReference type="PANTHER" id="PTHR43244:SF2">
    <property type="entry name" value="CONSERVED HYPOTHETICAL ALANINE AND PROLINE-RICH PROTEIN"/>
    <property type="match status" value="1"/>
</dbReference>
<dbReference type="InterPro" id="IPR019921">
    <property type="entry name" value="Lucif-like_OxRdtase_Rv2161c"/>
</dbReference>
<evidence type="ECO:0000313" key="2">
    <source>
        <dbReference type="EMBL" id="ARJ07691.1"/>
    </source>
</evidence>
<dbReference type="PANTHER" id="PTHR43244">
    <property type="match status" value="1"/>
</dbReference>
<proteinExistence type="predicted"/>
<protein>
    <recommendedName>
        <fullName evidence="1">Luciferase-like domain-containing protein</fullName>
    </recommendedName>
</protein>
<dbReference type="KEGG" id="cphy:B5808_20170"/>
<reference evidence="2 3" key="1">
    <citation type="submission" date="2017-04" db="EMBL/GenBank/DDBJ databases">
        <authorList>
            <person name="Afonso C.L."/>
            <person name="Miller P.J."/>
            <person name="Scott M.A."/>
            <person name="Spackman E."/>
            <person name="Goraichik I."/>
            <person name="Dimitrov K.M."/>
            <person name="Suarez D.L."/>
            <person name="Swayne D.E."/>
        </authorList>
    </citation>
    <scope>NUCLEOTIDE SEQUENCE [LARGE SCALE GENOMIC DNA]</scope>
    <source>
        <strain evidence="3">XA(T)</strain>
        <plasmid evidence="3">Plasmid unnamed1</plasmid>
    </source>
</reference>
<name>A0A1X9LUJ9_9MICO</name>
<organism evidence="2 3">
    <name type="scientific">Cnuibacter physcomitrellae</name>
    <dbReference type="NCBI Taxonomy" id="1619308"/>
    <lineage>
        <taxon>Bacteria</taxon>
        <taxon>Bacillati</taxon>
        <taxon>Actinomycetota</taxon>
        <taxon>Actinomycetes</taxon>
        <taxon>Micrococcales</taxon>
        <taxon>Microbacteriaceae</taxon>
        <taxon>Cnuibacter</taxon>
    </lineage>
</organism>
<dbReference type="SUPFAM" id="SSF51679">
    <property type="entry name" value="Bacterial luciferase-like"/>
    <property type="match status" value="1"/>
</dbReference>
<dbReference type="InterPro" id="IPR050564">
    <property type="entry name" value="F420-G6PD/mer"/>
</dbReference>
<dbReference type="InterPro" id="IPR011251">
    <property type="entry name" value="Luciferase-like_dom"/>
</dbReference>
<evidence type="ECO:0000313" key="3">
    <source>
        <dbReference type="Proteomes" id="UP000192775"/>
    </source>
</evidence>
<dbReference type="AlphaFoldDB" id="A0A1X9LUJ9"/>
<evidence type="ECO:0000259" key="1">
    <source>
        <dbReference type="Pfam" id="PF00296"/>
    </source>
</evidence>
<feature type="domain" description="Luciferase-like" evidence="1">
    <location>
        <begin position="49"/>
        <end position="270"/>
    </location>
</feature>
<keyword evidence="2" id="KW-0614">Plasmid</keyword>
<dbReference type="Gene3D" id="3.20.20.30">
    <property type="entry name" value="Luciferase-like domain"/>
    <property type="match status" value="1"/>
</dbReference>
<gene>
    <name evidence="2" type="ORF">B5808_20170</name>
</gene>
<dbReference type="InterPro" id="IPR036661">
    <property type="entry name" value="Luciferase-like_sf"/>
</dbReference>
<geneLocation type="plasmid" evidence="2">
    <name>unnamed1</name>
</geneLocation>
<dbReference type="EMBL" id="CP020716">
    <property type="protein sequence ID" value="ARJ07691.1"/>
    <property type="molecule type" value="Genomic_DNA"/>
</dbReference>